<name>A0ABT1BYR1_9BACT</name>
<dbReference type="EMBL" id="JAMXLY010000016">
    <property type="protein sequence ID" value="MCO6025368.1"/>
    <property type="molecule type" value="Genomic_DNA"/>
</dbReference>
<dbReference type="InterPro" id="IPR011048">
    <property type="entry name" value="Haem_d1_sf"/>
</dbReference>
<protein>
    <submittedName>
        <fullName evidence="2">YncE family protein</fullName>
    </submittedName>
</protein>
<gene>
    <name evidence="2" type="ORF">NG821_05855</name>
</gene>
<dbReference type="PANTHER" id="PTHR47197:SF3">
    <property type="entry name" value="DIHYDRO-HEME D1 DEHYDROGENASE"/>
    <property type="match status" value="1"/>
</dbReference>
<keyword evidence="3" id="KW-1185">Reference proteome</keyword>
<proteinExistence type="predicted"/>
<dbReference type="InterPro" id="IPR051200">
    <property type="entry name" value="Host-pathogen_enzymatic-act"/>
</dbReference>
<evidence type="ECO:0000313" key="3">
    <source>
        <dbReference type="Proteomes" id="UP001204015"/>
    </source>
</evidence>
<dbReference type="InterPro" id="IPR015943">
    <property type="entry name" value="WD40/YVTN_repeat-like_dom_sf"/>
</dbReference>
<evidence type="ECO:0000313" key="2">
    <source>
        <dbReference type="EMBL" id="MCO6025368.1"/>
    </source>
</evidence>
<evidence type="ECO:0000256" key="1">
    <source>
        <dbReference type="SAM" id="SignalP"/>
    </source>
</evidence>
<comment type="caution">
    <text evidence="2">The sequence shown here is derived from an EMBL/GenBank/DDBJ whole genome shotgun (WGS) entry which is preliminary data.</text>
</comment>
<dbReference type="Gene3D" id="2.130.10.10">
    <property type="entry name" value="YVTN repeat-like/Quinoprotein amine dehydrogenase"/>
    <property type="match status" value="1"/>
</dbReference>
<feature type="chain" id="PRO_5046152957" evidence="1">
    <location>
        <begin position="23"/>
        <end position="355"/>
    </location>
</feature>
<sequence length="355" mass="38771">MKKFVWKLSFLLVAAVSLWSCSSDDDNVTDPGVTTPSHYAYIINNGDYKTNSGSIMSLDSLNKDWVTSQIYSAANGKEMGDAQDAVITGNKLFVTCTSANKIEILNLDGTIIKTVQFKGNCSPRSIVTDGTNVYYSAYSGKVYKMSTTNYAITDSVQVGDHPEGLAIADDKIYVANSDYELIGSNTVSVIDKASFKKTKDIVVVLDPYDQMIAVGDKVFFISNMDYSGNQLQVIDANTDKATHIASATVMAYDQMSNSLVCIYALYSAPSVSYFRYDISTGKTTTFTGTDLNKMPNPGQVSIDPSTGDIYMVDTEKYLAPCSIYVFDKNGKQLRVLQNVGYGTTHVLFNPDGKVN</sequence>
<dbReference type="PANTHER" id="PTHR47197">
    <property type="entry name" value="PROTEIN NIRF"/>
    <property type="match status" value="1"/>
</dbReference>
<feature type="signal peptide" evidence="1">
    <location>
        <begin position="1"/>
        <end position="22"/>
    </location>
</feature>
<keyword evidence="1" id="KW-0732">Signal</keyword>
<accession>A0ABT1BYR1</accession>
<organism evidence="2 3">
    <name type="scientific">Segatella cerevisiae</name>
    <dbReference type="NCBI Taxonomy" id="2053716"/>
    <lineage>
        <taxon>Bacteria</taxon>
        <taxon>Pseudomonadati</taxon>
        <taxon>Bacteroidota</taxon>
        <taxon>Bacteroidia</taxon>
        <taxon>Bacteroidales</taxon>
        <taxon>Prevotellaceae</taxon>
        <taxon>Segatella</taxon>
    </lineage>
</organism>
<dbReference type="SUPFAM" id="SSF51004">
    <property type="entry name" value="C-terminal (heme d1) domain of cytochrome cd1-nitrite reductase"/>
    <property type="match status" value="1"/>
</dbReference>
<reference evidence="2 3" key="1">
    <citation type="submission" date="2022-06" db="EMBL/GenBank/DDBJ databases">
        <title>A taxonomic note on the genus Prevotella: Description of four novel genera and emended description of the genera Hallella and Xylanibacter.</title>
        <authorList>
            <person name="Hitch T.C.A."/>
        </authorList>
    </citation>
    <scope>NUCLEOTIDE SEQUENCE [LARGE SCALE GENOMIC DNA]</scope>
    <source>
        <strain evidence="2 3">DSM 100619</strain>
    </source>
</reference>
<dbReference type="Proteomes" id="UP001204015">
    <property type="component" value="Unassembled WGS sequence"/>
</dbReference>
<dbReference type="RefSeq" id="WP_252760727.1">
    <property type="nucleotide sequence ID" value="NZ_JAMXLY010000016.1"/>
</dbReference>